<dbReference type="RefSeq" id="WP_062417954.1">
    <property type="nucleotide sequence ID" value="NZ_DF967974.1"/>
</dbReference>
<dbReference type="Gene3D" id="3.40.50.300">
    <property type="entry name" value="P-loop containing nucleotide triphosphate hydrolases"/>
    <property type="match status" value="1"/>
</dbReference>
<keyword evidence="4" id="KW-1185">Reference proteome</keyword>
<dbReference type="InterPro" id="IPR041682">
    <property type="entry name" value="AAA_14"/>
</dbReference>
<feature type="domain" description="AAA" evidence="1">
    <location>
        <begin position="21"/>
        <end position="158"/>
    </location>
</feature>
<sequence>MPVLFQRDALTEMTPFLFTEDVIVIHGARQVGKTSILMVLQEQLRSQGQSVAYLDLEDSRLTSVLNRGVDEFLMLLREDGYDTQSLAQSGNKLFVMIDEIQYLENPSSFLKLVADHHRSIKLIVSGSSSFEMKSKFKDSLVGRTVNFEIFPLSFAEFLEFKGIAFAPAPHYTEKKIAELQAAYLEFALYGGYPKIVLASDLAVKEKYLQQIIDTYIRKDIRDLADIKDVNKFNQLIEILASQSGSLLNMAELANTCNLARQTVERYLLILEQTYIIRLVRPFSRNLRTELTKTPKIFFYDTGLMQMLWLKRLQKEVLGSVFETSVFGELVKRFGRDAVYYWRTTDKKEIDFILRTPEKLCPIETKLHFPRGIPAALENFGENYSGLASAGRVIALQGTPNHPQMVYPWQV</sequence>
<dbReference type="Proteomes" id="UP000050501">
    <property type="component" value="Unassembled WGS sequence"/>
</dbReference>
<dbReference type="AlphaFoldDB" id="A0A0P6Y263"/>
<comment type="caution">
    <text evidence="3">The sequence shown here is derived from an EMBL/GenBank/DDBJ whole genome shotgun (WGS) entry which is preliminary data.</text>
</comment>
<dbReference type="PANTHER" id="PTHR43566:SF1">
    <property type="entry name" value="AAA+ ATPASE DOMAIN-CONTAINING PROTEIN"/>
    <property type="match status" value="1"/>
</dbReference>
<evidence type="ECO:0000313" key="4">
    <source>
        <dbReference type="Proteomes" id="UP000050501"/>
    </source>
</evidence>
<evidence type="ECO:0000259" key="2">
    <source>
        <dbReference type="Pfam" id="PF13635"/>
    </source>
</evidence>
<dbReference type="InterPro" id="IPR025420">
    <property type="entry name" value="DUF4143"/>
</dbReference>
<organism evidence="3 4">
    <name type="scientific">Levilinea saccharolytica</name>
    <dbReference type="NCBI Taxonomy" id="229921"/>
    <lineage>
        <taxon>Bacteria</taxon>
        <taxon>Bacillati</taxon>
        <taxon>Chloroflexota</taxon>
        <taxon>Anaerolineae</taxon>
        <taxon>Anaerolineales</taxon>
        <taxon>Anaerolineaceae</taxon>
        <taxon>Levilinea</taxon>
    </lineage>
</organism>
<dbReference type="STRING" id="229921.ADN01_00160"/>
<dbReference type="SUPFAM" id="SSF52540">
    <property type="entry name" value="P-loop containing nucleoside triphosphate hydrolases"/>
    <property type="match status" value="1"/>
</dbReference>
<name>A0A0P6Y263_9CHLR</name>
<accession>A0A0P6Y263</accession>
<evidence type="ECO:0000313" key="3">
    <source>
        <dbReference type="EMBL" id="KPL91748.1"/>
    </source>
</evidence>
<dbReference type="InterPro" id="IPR027417">
    <property type="entry name" value="P-loop_NTPase"/>
</dbReference>
<protein>
    <recommendedName>
        <fullName evidence="5">ATPase</fullName>
    </recommendedName>
</protein>
<dbReference type="PANTHER" id="PTHR43566">
    <property type="entry name" value="CONSERVED PROTEIN"/>
    <property type="match status" value="1"/>
</dbReference>
<evidence type="ECO:0000259" key="1">
    <source>
        <dbReference type="Pfam" id="PF13173"/>
    </source>
</evidence>
<dbReference type="EMBL" id="LGCM01000002">
    <property type="protein sequence ID" value="KPL91748.1"/>
    <property type="molecule type" value="Genomic_DNA"/>
</dbReference>
<proteinExistence type="predicted"/>
<dbReference type="OrthoDB" id="9778168at2"/>
<dbReference type="Pfam" id="PF13635">
    <property type="entry name" value="DUF4143"/>
    <property type="match status" value="1"/>
</dbReference>
<evidence type="ECO:0008006" key="5">
    <source>
        <dbReference type="Google" id="ProtNLM"/>
    </source>
</evidence>
<reference evidence="3 4" key="1">
    <citation type="submission" date="2015-07" db="EMBL/GenBank/DDBJ databases">
        <title>Genome sequence of Levilinea saccharolytica DSM 16555.</title>
        <authorList>
            <person name="Hemp J."/>
            <person name="Ward L.M."/>
            <person name="Pace L.A."/>
            <person name="Fischer W.W."/>
        </authorList>
    </citation>
    <scope>NUCLEOTIDE SEQUENCE [LARGE SCALE GENOMIC DNA]</scope>
    <source>
        <strain evidence="3 4">KIBI-1</strain>
    </source>
</reference>
<dbReference type="Pfam" id="PF13173">
    <property type="entry name" value="AAA_14"/>
    <property type="match status" value="1"/>
</dbReference>
<feature type="domain" description="DUF4143" evidence="2">
    <location>
        <begin position="218"/>
        <end position="366"/>
    </location>
</feature>
<gene>
    <name evidence="3" type="ORF">ADN01_00160</name>
</gene>